<evidence type="ECO:0000256" key="1">
    <source>
        <dbReference type="SAM" id="MobiDB-lite"/>
    </source>
</evidence>
<evidence type="ECO:0000313" key="3">
    <source>
        <dbReference type="Proteomes" id="UP000324632"/>
    </source>
</evidence>
<feature type="compositionally biased region" description="Basic and acidic residues" evidence="1">
    <location>
        <begin position="18"/>
        <end position="32"/>
    </location>
</feature>
<gene>
    <name evidence="2" type="ORF">E1301_Tti015812</name>
</gene>
<reference evidence="2 3" key="1">
    <citation type="journal article" date="2019" name="Mol. Ecol. Resour.">
        <title>Chromosome-level genome assembly of Triplophysa tibetana, a fish adapted to the harsh high-altitude environment of the Tibetan Plateau.</title>
        <authorList>
            <person name="Yang X."/>
            <person name="Liu H."/>
            <person name="Ma Z."/>
            <person name="Zou Y."/>
            <person name="Zou M."/>
            <person name="Mao Y."/>
            <person name="Li X."/>
            <person name="Wang H."/>
            <person name="Chen T."/>
            <person name="Wang W."/>
            <person name="Yang R."/>
        </authorList>
    </citation>
    <scope>NUCLEOTIDE SEQUENCE [LARGE SCALE GENOMIC DNA]</scope>
    <source>
        <strain evidence="2">TTIB1903HZAU</strain>
        <tissue evidence="2">Muscle</tissue>
    </source>
</reference>
<keyword evidence="3" id="KW-1185">Reference proteome</keyword>
<feature type="region of interest" description="Disordered" evidence="1">
    <location>
        <begin position="1"/>
        <end position="36"/>
    </location>
</feature>
<dbReference type="Proteomes" id="UP000324632">
    <property type="component" value="Chromosome 10"/>
</dbReference>
<dbReference type="AlphaFoldDB" id="A0A5A9P2S6"/>
<evidence type="ECO:0000313" key="2">
    <source>
        <dbReference type="EMBL" id="KAA0716102.1"/>
    </source>
</evidence>
<organism evidence="2 3">
    <name type="scientific">Triplophysa tibetana</name>
    <dbReference type="NCBI Taxonomy" id="1572043"/>
    <lineage>
        <taxon>Eukaryota</taxon>
        <taxon>Metazoa</taxon>
        <taxon>Chordata</taxon>
        <taxon>Craniata</taxon>
        <taxon>Vertebrata</taxon>
        <taxon>Euteleostomi</taxon>
        <taxon>Actinopterygii</taxon>
        <taxon>Neopterygii</taxon>
        <taxon>Teleostei</taxon>
        <taxon>Ostariophysi</taxon>
        <taxon>Cypriniformes</taxon>
        <taxon>Nemacheilidae</taxon>
        <taxon>Triplophysa</taxon>
    </lineage>
</organism>
<comment type="caution">
    <text evidence="2">The sequence shown here is derived from an EMBL/GenBank/DDBJ whole genome shotgun (WGS) entry which is preliminary data.</text>
</comment>
<feature type="region of interest" description="Disordered" evidence="1">
    <location>
        <begin position="76"/>
        <end position="109"/>
    </location>
</feature>
<accession>A0A5A9P2S6</accession>
<sequence length="164" mass="18860">MYIKRCQPLNRRRSGKGPHGDSCRENPLREMKTNPLPLEWQVAERSPDLPSRLWQGRHGRLSRFDYGRPYSRRKMQHRGLLGARATPSASSELPRRPEQSPSHLCSGDTSLGPAIITALRRFPQQLEAEHKQVSLWCEVNLSGWVGTWRPVRTIRESIGSQEQE</sequence>
<feature type="compositionally biased region" description="Polar residues" evidence="1">
    <location>
        <begin position="99"/>
        <end position="109"/>
    </location>
</feature>
<proteinExistence type="predicted"/>
<dbReference type="EMBL" id="SOYY01000010">
    <property type="protein sequence ID" value="KAA0716102.1"/>
    <property type="molecule type" value="Genomic_DNA"/>
</dbReference>
<name>A0A5A9P2S6_9TELE</name>
<protein>
    <submittedName>
        <fullName evidence="2">Uncharacterized protein</fullName>
    </submittedName>
</protein>